<dbReference type="RefSeq" id="WP_136435469.1">
    <property type="nucleotide sequence ID" value="NZ_SSTJ01000015.1"/>
</dbReference>
<protein>
    <submittedName>
        <fullName evidence="3">Glycosyltransferase</fullName>
    </submittedName>
</protein>
<evidence type="ECO:0000313" key="4">
    <source>
        <dbReference type="Proteomes" id="UP000308978"/>
    </source>
</evidence>
<dbReference type="CDD" id="cd00761">
    <property type="entry name" value="Glyco_tranf_GTA_type"/>
    <property type="match status" value="1"/>
</dbReference>
<comment type="caution">
    <text evidence="3">The sequence shown here is derived from an EMBL/GenBank/DDBJ whole genome shotgun (WGS) entry which is preliminary data.</text>
</comment>
<evidence type="ECO:0000259" key="2">
    <source>
        <dbReference type="Pfam" id="PF00535"/>
    </source>
</evidence>
<name>A0A4S4G1T6_9ACTN</name>
<dbReference type="Gene3D" id="3.90.550.10">
    <property type="entry name" value="Spore Coat Polysaccharide Biosynthesis Protein SpsA, Chain A"/>
    <property type="match status" value="1"/>
</dbReference>
<dbReference type="PANTHER" id="PTHR22916">
    <property type="entry name" value="GLYCOSYLTRANSFERASE"/>
    <property type="match status" value="1"/>
</dbReference>
<dbReference type="GO" id="GO:0016758">
    <property type="term" value="F:hexosyltransferase activity"/>
    <property type="evidence" value="ECO:0007669"/>
    <property type="project" value="UniProtKB-ARBA"/>
</dbReference>
<evidence type="ECO:0000256" key="1">
    <source>
        <dbReference type="SAM" id="Coils"/>
    </source>
</evidence>
<feature type="domain" description="Glycosyltransferase 2-like" evidence="2">
    <location>
        <begin position="10"/>
        <end position="178"/>
    </location>
</feature>
<keyword evidence="1" id="KW-0175">Coiled coil</keyword>
<dbReference type="EMBL" id="SSTJ01000015">
    <property type="protein sequence ID" value="THG36492.1"/>
    <property type="molecule type" value="Genomic_DNA"/>
</dbReference>
<sequence>MTASSIPLVSAIIATYNGEEFLEECIDSILAQTLGEFELICVNDGSVDGTPAILARYESLDDRVRVFAQDNAGVSSARNKGLSHARGEFVLFLDDDDVFLPAMFEKMAQKMCLTGADLCVTNGNRLNMKTGKITKGKSYLRMDYVPDGDSFTPEDAGKYLLNFSTFHVFNKMFRRSFLLENGIEFQPVPIGEDSIFYVQSLIAARKITVVDDHLFVYRFNTGTSVTDSVYRLDMLAGYKSGLRIKQMLIDGGMYKEPFKQSCVNKALASAFHYQRRARDFESFSLWFDKMVLDGGLSDLDILDHESEYFYNEKEAADLEVLASCQSAGDYVFNLYEAKQDELQRLKTKNADLRRANKDAKASLKRTQSELKQLKDSSVRVNPKMKRTLKKLRGAVRGACGSR</sequence>
<dbReference type="Pfam" id="PF00535">
    <property type="entry name" value="Glycos_transf_2"/>
    <property type="match status" value="1"/>
</dbReference>
<dbReference type="AlphaFoldDB" id="A0A4S4G1T6"/>
<feature type="coiled-coil region" evidence="1">
    <location>
        <begin position="335"/>
        <end position="376"/>
    </location>
</feature>
<dbReference type="PANTHER" id="PTHR22916:SF3">
    <property type="entry name" value="UDP-GLCNAC:BETAGAL BETA-1,3-N-ACETYLGLUCOSAMINYLTRANSFERASE-LIKE PROTEIN 1"/>
    <property type="match status" value="1"/>
</dbReference>
<dbReference type="InterPro" id="IPR029044">
    <property type="entry name" value="Nucleotide-diphossugar_trans"/>
</dbReference>
<accession>A0A4S4G1T6</accession>
<keyword evidence="3" id="KW-0808">Transferase</keyword>
<gene>
    <name evidence="3" type="ORF">E5986_09720</name>
</gene>
<proteinExistence type="predicted"/>
<organism evidence="3 4">
    <name type="scientific">Adlercreutzia caecimuris</name>
    <dbReference type="NCBI Taxonomy" id="671266"/>
    <lineage>
        <taxon>Bacteria</taxon>
        <taxon>Bacillati</taxon>
        <taxon>Actinomycetota</taxon>
        <taxon>Coriobacteriia</taxon>
        <taxon>Eggerthellales</taxon>
        <taxon>Eggerthellaceae</taxon>
        <taxon>Adlercreutzia</taxon>
    </lineage>
</organism>
<dbReference type="SUPFAM" id="SSF53448">
    <property type="entry name" value="Nucleotide-diphospho-sugar transferases"/>
    <property type="match status" value="1"/>
</dbReference>
<evidence type="ECO:0000313" key="3">
    <source>
        <dbReference type="EMBL" id="THG36492.1"/>
    </source>
</evidence>
<reference evidence="3 4" key="1">
    <citation type="submission" date="2019-04" db="EMBL/GenBank/DDBJ databases">
        <title>Microbes associate with the intestines of laboratory mice.</title>
        <authorList>
            <person name="Navarre W."/>
            <person name="Wong E."/>
            <person name="Huang K.C."/>
            <person name="Tropini C."/>
            <person name="Ng K."/>
            <person name="Yu B."/>
        </authorList>
    </citation>
    <scope>NUCLEOTIDE SEQUENCE [LARGE SCALE GENOMIC DNA]</scope>
    <source>
        <strain evidence="3 4">NM80_B27</strain>
    </source>
</reference>
<dbReference type="InterPro" id="IPR001173">
    <property type="entry name" value="Glyco_trans_2-like"/>
</dbReference>
<dbReference type="Proteomes" id="UP000308978">
    <property type="component" value="Unassembled WGS sequence"/>
</dbReference>